<feature type="region of interest" description="Disordered" evidence="8">
    <location>
        <begin position="262"/>
        <end position="281"/>
    </location>
</feature>
<dbReference type="PRINTS" id="PR01840">
    <property type="entry name" value="TATCFAMILY"/>
</dbReference>
<reference evidence="9 10" key="1">
    <citation type="submission" date="2018-11" db="EMBL/GenBank/DDBJ databases">
        <title>Sequencing the genomes of 1000 actinobacteria strains.</title>
        <authorList>
            <person name="Klenk H.-P."/>
        </authorList>
    </citation>
    <scope>NUCLEOTIDE SEQUENCE [LARGE SCALE GENOMIC DNA]</scope>
    <source>
        <strain evidence="9 10">DSM 11294</strain>
    </source>
</reference>
<dbReference type="NCBIfam" id="TIGR00945">
    <property type="entry name" value="tatC"/>
    <property type="match status" value="1"/>
</dbReference>
<dbReference type="HAMAP" id="MF_00902">
    <property type="entry name" value="TatC"/>
    <property type="match status" value="1"/>
</dbReference>
<name>A0A3N2BGL9_9MICO</name>
<sequence length="281" mass="30446">MPLGAHLRELRKRMVLIFIGVALGTVGGWFLFDPLYDQMTAPLDDIGSITITRVGQGFNLRLMVSALLGVFLTTPWWFGQIWAFIAPGLKRKEKLYSAAFIAAGSILFVGGGMLAWWILPRAIRILLGFAPEMSENLLDASYYFSFFLKITIFFGVAFLLPLFMVGLNFLGIISASAMLRGWRWAVLVSFTFTAMANPLPDAWSMIVMGSAITALFFLAIGIAFIREWIIGKRPPPEDEFGLSSSDPDPDGSAVDASTANAGAVDASAVDSSAPDAGTARG</sequence>
<dbReference type="GO" id="GO:0043953">
    <property type="term" value="P:protein transport by the Tat complex"/>
    <property type="evidence" value="ECO:0007669"/>
    <property type="project" value="UniProtKB-UniRule"/>
</dbReference>
<feature type="region of interest" description="Disordered" evidence="8">
    <location>
        <begin position="237"/>
        <end position="257"/>
    </location>
</feature>
<accession>A0A3N2BGL9</accession>
<evidence type="ECO:0000313" key="9">
    <source>
        <dbReference type="EMBL" id="ROR74403.1"/>
    </source>
</evidence>
<keyword evidence="7" id="KW-1003">Cell membrane</keyword>
<keyword evidence="10" id="KW-1185">Reference proteome</keyword>
<keyword evidence="5 7" id="KW-0811">Translocation</keyword>
<dbReference type="Pfam" id="PF00902">
    <property type="entry name" value="TatC"/>
    <property type="match status" value="1"/>
</dbReference>
<evidence type="ECO:0000256" key="6">
    <source>
        <dbReference type="ARBA" id="ARBA00023136"/>
    </source>
</evidence>
<dbReference type="AlphaFoldDB" id="A0A3N2BGL9"/>
<comment type="function">
    <text evidence="7">Part of the twin-arginine translocation (Tat) system that transports large folded proteins containing a characteristic twin-arginine motif in their signal peptide across membranes. Together with TatB, TatC is part of a receptor directly interacting with Tat signal peptides.</text>
</comment>
<dbReference type="GO" id="GO:0033281">
    <property type="term" value="C:TAT protein transport complex"/>
    <property type="evidence" value="ECO:0007669"/>
    <property type="project" value="UniProtKB-UniRule"/>
</dbReference>
<keyword evidence="6 7" id="KW-0472">Membrane</keyword>
<feature type="compositionally biased region" description="Low complexity" evidence="8">
    <location>
        <begin position="243"/>
        <end position="257"/>
    </location>
</feature>
<feature type="transmembrane region" description="Helical" evidence="7">
    <location>
        <begin position="14"/>
        <end position="32"/>
    </location>
</feature>
<dbReference type="EMBL" id="RKHK01000001">
    <property type="protein sequence ID" value="ROR74403.1"/>
    <property type="molecule type" value="Genomic_DNA"/>
</dbReference>
<dbReference type="Proteomes" id="UP000280668">
    <property type="component" value="Unassembled WGS sequence"/>
</dbReference>
<proteinExistence type="inferred from homology"/>
<evidence type="ECO:0000256" key="5">
    <source>
        <dbReference type="ARBA" id="ARBA00023010"/>
    </source>
</evidence>
<feature type="transmembrane region" description="Helical" evidence="7">
    <location>
        <begin position="62"/>
        <end position="83"/>
    </location>
</feature>
<dbReference type="RefSeq" id="WP_123304697.1">
    <property type="nucleotide sequence ID" value="NZ_RKHK01000001.1"/>
</dbReference>
<evidence type="ECO:0000256" key="8">
    <source>
        <dbReference type="SAM" id="MobiDB-lite"/>
    </source>
</evidence>
<dbReference type="GO" id="GO:0009977">
    <property type="term" value="F:proton motive force dependent protein transmembrane transporter activity"/>
    <property type="evidence" value="ECO:0007669"/>
    <property type="project" value="TreeGrafter"/>
</dbReference>
<evidence type="ECO:0000313" key="10">
    <source>
        <dbReference type="Proteomes" id="UP000280668"/>
    </source>
</evidence>
<keyword evidence="2 7" id="KW-0812">Transmembrane</keyword>
<keyword evidence="4 7" id="KW-1133">Transmembrane helix</keyword>
<keyword evidence="7" id="KW-0813">Transport</keyword>
<evidence type="ECO:0000256" key="4">
    <source>
        <dbReference type="ARBA" id="ARBA00022989"/>
    </source>
</evidence>
<dbReference type="PANTHER" id="PTHR30371:SF0">
    <property type="entry name" value="SEC-INDEPENDENT PROTEIN TRANSLOCASE PROTEIN TATC, CHLOROPLASTIC-RELATED"/>
    <property type="match status" value="1"/>
</dbReference>
<feature type="transmembrane region" description="Helical" evidence="7">
    <location>
        <begin position="142"/>
        <end position="170"/>
    </location>
</feature>
<keyword evidence="3 7" id="KW-0653">Protein transport</keyword>
<comment type="subunit">
    <text evidence="7">The Tat system comprises two distinct complexes: a TatABC complex, containing multiple copies of TatA, TatB and TatC subunits, and a separate TatA complex, containing only TatA subunits. Substrates initially bind to the TatABC complex, which probably triggers association of the separate TatA complex to form the active translocon.</text>
</comment>
<dbReference type="OrthoDB" id="9777044at2"/>
<gene>
    <name evidence="7" type="primary">tatC</name>
    <name evidence="9" type="ORF">EDD31_2818</name>
</gene>
<comment type="similarity">
    <text evidence="7">Belongs to the TatC family.</text>
</comment>
<comment type="caution">
    <text evidence="9">The sequence shown here is derived from an EMBL/GenBank/DDBJ whole genome shotgun (WGS) entry which is preliminary data.</text>
</comment>
<protein>
    <recommendedName>
        <fullName evidence="7">Sec-independent protein translocase protein TatC</fullName>
    </recommendedName>
</protein>
<feature type="transmembrane region" description="Helical" evidence="7">
    <location>
        <begin position="95"/>
        <end position="119"/>
    </location>
</feature>
<comment type="subcellular location">
    <subcellularLocation>
        <location evidence="7">Cell membrane</location>
        <topology evidence="7">Multi-pass membrane protein</topology>
    </subcellularLocation>
    <subcellularLocation>
        <location evidence="1">Membrane</location>
        <topology evidence="1">Multi-pass membrane protein</topology>
    </subcellularLocation>
</comment>
<dbReference type="InterPro" id="IPR002033">
    <property type="entry name" value="TatC"/>
</dbReference>
<evidence type="ECO:0000256" key="3">
    <source>
        <dbReference type="ARBA" id="ARBA00022927"/>
    </source>
</evidence>
<dbReference type="GO" id="GO:0065002">
    <property type="term" value="P:intracellular protein transmembrane transport"/>
    <property type="evidence" value="ECO:0007669"/>
    <property type="project" value="TreeGrafter"/>
</dbReference>
<dbReference type="PANTHER" id="PTHR30371">
    <property type="entry name" value="SEC-INDEPENDENT PROTEIN TRANSLOCASE PROTEIN TATC"/>
    <property type="match status" value="1"/>
</dbReference>
<feature type="transmembrane region" description="Helical" evidence="7">
    <location>
        <begin position="205"/>
        <end position="225"/>
    </location>
</feature>
<evidence type="ECO:0000256" key="1">
    <source>
        <dbReference type="ARBA" id="ARBA00004141"/>
    </source>
</evidence>
<organism evidence="9 10">
    <name type="scientific">Bogoriella caseilytica</name>
    <dbReference type="NCBI Taxonomy" id="56055"/>
    <lineage>
        <taxon>Bacteria</taxon>
        <taxon>Bacillati</taxon>
        <taxon>Actinomycetota</taxon>
        <taxon>Actinomycetes</taxon>
        <taxon>Micrococcales</taxon>
        <taxon>Bogoriellaceae</taxon>
        <taxon>Bogoriella</taxon>
    </lineage>
</organism>
<feature type="transmembrane region" description="Helical" evidence="7">
    <location>
        <begin position="182"/>
        <end position="199"/>
    </location>
</feature>
<evidence type="ECO:0000256" key="7">
    <source>
        <dbReference type="HAMAP-Rule" id="MF_00902"/>
    </source>
</evidence>
<evidence type="ECO:0000256" key="2">
    <source>
        <dbReference type="ARBA" id="ARBA00022692"/>
    </source>
</evidence>